<feature type="transmembrane region" description="Helical" evidence="2">
    <location>
        <begin position="147"/>
        <end position="167"/>
    </location>
</feature>
<evidence type="ECO:0000256" key="1">
    <source>
        <dbReference type="SAM" id="MobiDB-lite"/>
    </source>
</evidence>
<protein>
    <submittedName>
        <fullName evidence="4">Transmembrane protein 128-like</fullName>
    </submittedName>
</protein>
<evidence type="ECO:0000256" key="2">
    <source>
        <dbReference type="SAM" id="Phobius"/>
    </source>
</evidence>
<dbReference type="GeneID" id="106807630"/>
<dbReference type="RefSeq" id="XP_014665526.1">
    <property type="nucleotide sequence ID" value="XM_014810040.1"/>
</dbReference>
<evidence type="ECO:0000313" key="4">
    <source>
        <dbReference type="RefSeq" id="XP_014665526.1"/>
    </source>
</evidence>
<keyword evidence="2" id="KW-1133">Transmembrane helix</keyword>
<dbReference type="InterPro" id="IPR033579">
    <property type="entry name" value="TMEM128"/>
</dbReference>
<feature type="transmembrane region" description="Helical" evidence="2">
    <location>
        <begin position="53"/>
        <end position="74"/>
    </location>
</feature>
<name>A0ABM1E005_PRICU</name>
<accession>A0ABM1E005</accession>
<dbReference type="Pfam" id="PF20479">
    <property type="entry name" value="TMEM128"/>
    <property type="match status" value="1"/>
</dbReference>
<feature type="transmembrane region" description="Helical" evidence="2">
    <location>
        <begin position="86"/>
        <end position="107"/>
    </location>
</feature>
<feature type="region of interest" description="Disordered" evidence="1">
    <location>
        <begin position="1"/>
        <end position="40"/>
    </location>
</feature>
<feature type="compositionally biased region" description="Basic and acidic residues" evidence="1">
    <location>
        <begin position="1"/>
        <end position="37"/>
    </location>
</feature>
<organism evidence="3 4">
    <name type="scientific">Priapulus caudatus</name>
    <name type="common">Priapulid worm</name>
    <dbReference type="NCBI Taxonomy" id="37621"/>
    <lineage>
        <taxon>Eukaryota</taxon>
        <taxon>Metazoa</taxon>
        <taxon>Ecdysozoa</taxon>
        <taxon>Scalidophora</taxon>
        <taxon>Priapulida</taxon>
        <taxon>Priapulimorpha</taxon>
        <taxon>Priapulimorphida</taxon>
        <taxon>Priapulidae</taxon>
        <taxon>Priapulus</taxon>
    </lineage>
</organism>
<feature type="transmembrane region" description="Helical" evidence="2">
    <location>
        <begin position="119"/>
        <end position="141"/>
    </location>
</feature>
<dbReference type="PANTHER" id="PTHR31134:SF1">
    <property type="entry name" value="TRANSMEMBRANE PROTEIN 128"/>
    <property type="match status" value="1"/>
</dbReference>
<keyword evidence="2" id="KW-0812">Transmembrane</keyword>
<keyword evidence="3" id="KW-1185">Reference proteome</keyword>
<dbReference type="PANTHER" id="PTHR31134">
    <property type="entry name" value="TRANSMEMBRANE PROTEIN 128"/>
    <property type="match status" value="1"/>
</dbReference>
<keyword evidence="2" id="KW-0472">Membrane</keyword>
<sequence length="168" mass="18732">MEARGREGLHERRTNHGLNDHGRGLAQESDGRDDAHGKKQGSTRVNAYSWENFLWIIVAACTFHFSGFLSTVMYDTRVNRAWFNCGAVLICINVIIAAYLIGFLSWFKKISSDEWEKTVPYAVPIATLSFVTGAFCCMAGLWPVWGILTPIILFVETMGAVVLIAMVP</sequence>
<proteinExistence type="predicted"/>
<reference evidence="4" key="1">
    <citation type="submission" date="2025-08" db="UniProtKB">
        <authorList>
            <consortium name="RefSeq"/>
        </authorList>
    </citation>
    <scope>IDENTIFICATION</scope>
</reference>
<evidence type="ECO:0000313" key="3">
    <source>
        <dbReference type="Proteomes" id="UP000695022"/>
    </source>
</evidence>
<gene>
    <name evidence="4" type="primary">LOC106807630</name>
</gene>
<dbReference type="Proteomes" id="UP000695022">
    <property type="component" value="Unplaced"/>
</dbReference>